<dbReference type="EMBL" id="MU157977">
    <property type="protein sequence ID" value="KAF9521879.1"/>
    <property type="molecule type" value="Genomic_DNA"/>
</dbReference>
<keyword evidence="2" id="KW-1185">Reference proteome</keyword>
<dbReference type="AlphaFoldDB" id="A0A9P6E3J6"/>
<name>A0A9P6E3J6_9AGAR</name>
<organism evidence="1 2">
    <name type="scientific">Crepidotus variabilis</name>
    <dbReference type="NCBI Taxonomy" id="179855"/>
    <lineage>
        <taxon>Eukaryota</taxon>
        <taxon>Fungi</taxon>
        <taxon>Dikarya</taxon>
        <taxon>Basidiomycota</taxon>
        <taxon>Agaricomycotina</taxon>
        <taxon>Agaricomycetes</taxon>
        <taxon>Agaricomycetidae</taxon>
        <taxon>Agaricales</taxon>
        <taxon>Agaricineae</taxon>
        <taxon>Crepidotaceae</taxon>
        <taxon>Crepidotus</taxon>
    </lineage>
</organism>
<reference evidence="1" key="1">
    <citation type="submission" date="2020-11" db="EMBL/GenBank/DDBJ databases">
        <authorList>
            <consortium name="DOE Joint Genome Institute"/>
            <person name="Ahrendt S."/>
            <person name="Riley R."/>
            <person name="Andreopoulos W."/>
            <person name="Labutti K."/>
            <person name="Pangilinan J."/>
            <person name="Ruiz-Duenas F.J."/>
            <person name="Barrasa J.M."/>
            <person name="Sanchez-Garcia M."/>
            <person name="Camarero S."/>
            <person name="Miyauchi S."/>
            <person name="Serrano A."/>
            <person name="Linde D."/>
            <person name="Babiker R."/>
            <person name="Drula E."/>
            <person name="Ayuso-Fernandez I."/>
            <person name="Pacheco R."/>
            <person name="Padilla G."/>
            <person name="Ferreira P."/>
            <person name="Barriuso J."/>
            <person name="Kellner H."/>
            <person name="Castanera R."/>
            <person name="Alfaro M."/>
            <person name="Ramirez L."/>
            <person name="Pisabarro A.G."/>
            <person name="Kuo A."/>
            <person name="Tritt A."/>
            <person name="Lipzen A."/>
            <person name="He G."/>
            <person name="Yan M."/>
            <person name="Ng V."/>
            <person name="Cullen D."/>
            <person name="Martin F."/>
            <person name="Rosso M.-N."/>
            <person name="Henrissat B."/>
            <person name="Hibbett D."/>
            <person name="Martinez A.T."/>
            <person name="Grigoriev I.V."/>
        </authorList>
    </citation>
    <scope>NUCLEOTIDE SEQUENCE</scope>
    <source>
        <strain evidence="1">CBS 506.95</strain>
    </source>
</reference>
<dbReference type="Proteomes" id="UP000807306">
    <property type="component" value="Unassembled WGS sequence"/>
</dbReference>
<protein>
    <submittedName>
        <fullName evidence="1">Uncharacterized protein</fullName>
    </submittedName>
</protein>
<accession>A0A9P6E3J6</accession>
<comment type="caution">
    <text evidence="1">The sequence shown here is derived from an EMBL/GenBank/DDBJ whole genome shotgun (WGS) entry which is preliminary data.</text>
</comment>
<evidence type="ECO:0000313" key="1">
    <source>
        <dbReference type="EMBL" id="KAF9521879.1"/>
    </source>
</evidence>
<evidence type="ECO:0000313" key="2">
    <source>
        <dbReference type="Proteomes" id="UP000807306"/>
    </source>
</evidence>
<gene>
    <name evidence="1" type="ORF">CPB83DRAFT_865157</name>
</gene>
<sequence length="266" mass="31001">MQIYVSRVTVDWVKLRANEKRDFFPSLGFPEEFFATSDRRIACASLYISLLHVRNAWLKHDIPIFAMIQHFCSHGGYRNIFCRIVTDPKANISRNQFFAMGEDDGFNTEILSLDQVLASSWSKIPHITMVGMSCEGNIEDFRRRLLESQQRLLPVDHRCGEADDCAHTISGTNISRLLVHFFAQHEQFPFRLRGVENQFDRVAGGLNKYFGKEAEETFMEARFGADEFGTGRSTRLATIEHFCLEYPHIFSKERWRLWRKTTGFWL</sequence>
<proteinExistence type="predicted"/>
<dbReference type="OrthoDB" id="2107640at2759"/>